<gene>
    <name evidence="1" type="ORF">OVA965_LOCUS24259</name>
    <name evidence="2" type="ORF">TMI583_LOCUS24979</name>
</gene>
<evidence type="ECO:0000313" key="3">
    <source>
        <dbReference type="Proteomes" id="UP000682733"/>
    </source>
</evidence>
<sequence>MASVHLALALFDPIENDQKWYIILPSSAVQSGDFNSLTTWGRSVVPEIGSTVIIPDGVTVYISDQPGLAINISSLRVYGRLQIGSSNNTSSTTFTFQYPINIMIFNKGVLQDLTSTHRWFVLSNTIITIYIGGSFISSQSTTLVYSHNNSTLTLNSIIYGSYTITIDLRGKIQTYP</sequence>
<reference evidence="2" key="1">
    <citation type="submission" date="2021-02" db="EMBL/GenBank/DDBJ databases">
        <authorList>
            <person name="Nowell W R."/>
        </authorList>
    </citation>
    <scope>NUCLEOTIDE SEQUENCE</scope>
</reference>
<evidence type="ECO:0000313" key="1">
    <source>
        <dbReference type="EMBL" id="CAF1206936.1"/>
    </source>
</evidence>
<organism evidence="2 3">
    <name type="scientific">Didymodactylos carnosus</name>
    <dbReference type="NCBI Taxonomy" id="1234261"/>
    <lineage>
        <taxon>Eukaryota</taxon>
        <taxon>Metazoa</taxon>
        <taxon>Spiralia</taxon>
        <taxon>Gnathifera</taxon>
        <taxon>Rotifera</taxon>
        <taxon>Eurotatoria</taxon>
        <taxon>Bdelloidea</taxon>
        <taxon>Philodinida</taxon>
        <taxon>Philodinidae</taxon>
        <taxon>Didymodactylos</taxon>
    </lineage>
</organism>
<dbReference type="AlphaFoldDB" id="A0A8S2NX03"/>
<comment type="caution">
    <text evidence="2">The sequence shown here is derived from an EMBL/GenBank/DDBJ whole genome shotgun (WGS) entry which is preliminary data.</text>
</comment>
<dbReference type="Proteomes" id="UP000677228">
    <property type="component" value="Unassembled WGS sequence"/>
</dbReference>
<name>A0A8S2NX03_9BILA</name>
<accession>A0A8S2NX03</accession>
<proteinExistence type="predicted"/>
<dbReference type="Proteomes" id="UP000682733">
    <property type="component" value="Unassembled WGS sequence"/>
</dbReference>
<evidence type="ECO:0000313" key="2">
    <source>
        <dbReference type="EMBL" id="CAF4016199.1"/>
    </source>
</evidence>
<protein>
    <submittedName>
        <fullName evidence="2">Uncharacterized protein</fullName>
    </submittedName>
</protein>
<feature type="non-terminal residue" evidence="2">
    <location>
        <position position="1"/>
    </location>
</feature>
<dbReference type="EMBL" id="CAJOBA010036073">
    <property type="protein sequence ID" value="CAF4016199.1"/>
    <property type="molecule type" value="Genomic_DNA"/>
</dbReference>
<dbReference type="EMBL" id="CAJNOK010014540">
    <property type="protein sequence ID" value="CAF1206936.1"/>
    <property type="molecule type" value="Genomic_DNA"/>
</dbReference>